<dbReference type="InterPro" id="IPR000792">
    <property type="entry name" value="Tscrpt_reg_LuxR_C"/>
</dbReference>
<dbReference type="Pfam" id="PF25872">
    <property type="entry name" value="HTH_77"/>
    <property type="match status" value="1"/>
</dbReference>
<gene>
    <name evidence="3" type="ORF">GCM10009843_04570</name>
</gene>
<evidence type="ECO:0000256" key="1">
    <source>
        <dbReference type="SAM" id="MobiDB-lite"/>
    </source>
</evidence>
<dbReference type="SUPFAM" id="SSF52540">
    <property type="entry name" value="P-loop containing nucleoside triphosphate hydrolases"/>
    <property type="match status" value="1"/>
</dbReference>
<dbReference type="Pfam" id="PF00196">
    <property type="entry name" value="GerE"/>
    <property type="match status" value="1"/>
</dbReference>
<dbReference type="CDD" id="cd06170">
    <property type="entry name" value="LuxR_C_like"/>
    <property type="match status" value="1"/>
</dbReference>
<dbReference type="PANTHER" id="PTHR47691">
    <property type="entry name" value="REGULATOR-RELATED"/>
    <property type="match status" value="1"/>
</dbReference>
<feature type="compositionally biased region" description="Low complexity" evidence="1">
    <location>
        <begin position="726"/>
        <end position="739"/>
    </location>
</feature>
<dbReference type="InterPro" id="IPR027417">
    <property type="entry name" value="P-loop_NTPase"/>
</dbReference>
<evidence type="ECO:0000313" key="4">
    <source>
        <dbReference type="Proteomes" id="UP001500575"/>
    </source>
</evidence>
<comment type="caution">
    <text evidence="3">The sequence shown here is derived from an EMBL/GenBank/DDBJ whole genome shotgun (WGS) entry which is preliminary data.</text>
</comment>
<dbReference type="PRINTS" id="PR00038">
    <property type="entry name" value="HTHLUXR"/>
</dbReference>
<keyword evidence="4" id="KW-1185">Reference proteome</keyword>
<sequence>MGRELELAAIEHAFRAETRVVSLVGPAGVGKTRLAVEHAQRADIEGDLVTAVVRASGLLDAALMVDEVIAALPGPQGLAVSAAEALWERCHGDDLLLVLDDVETAVDAGSLVDELVAGYPGLRVLATGLRPLGAEGEQVVRVAPFDTEAPLDGDDLPPGVLVFAQKAVAVDAGFALGEHNRDDVLAICHEVGGLPLAIELAASRTPAIPVSVMARQLAGTQGIGLLRDGSRRRTDRHASMEQTLDWTCALLSDDAGALLDQLSVFEGRFDLEAALRVTVPEASDTAEMLDRLSALVDVQLLDLDARDADHPRFAMPRLVRSHAARRLTRSGRSTETERRHAHYFQARCRRPVGADLLPDILAALDRAVVDGSVDDALHAAVEATASQRGTTQVLQHRVDELVARLDEESSDPVLLARALIRSATGSERVVEGTTYAEWTTGRVRGAVAAARRSGDQQALLEALVLTVRSLPTTMDAPSAFAAAAEGLELARDLGNEAMTAQFEMYAAMGAQVRQDAENTALFGYAGLRRAREVGDLYTATHTALLLHRLPARLRDPDVALPSLEELLEACERQGDGRLGGSVLAALAEQALADGDDDAAARWAYRLQRVAADWRLTEPLAATIPIVTLVVLAARRGDVRVGTVLHAALGKFESVLAFALQPDALLRYQEAGGTLAALASAGEGPHALAAWRAEGEALSLVEAHDRGVAYARTLLRGGRTSPREAAEASPASEPASVPASMTGLTPRETKVLQEMVSGATNREIGERLGVSAKTVMHHSVAIYRKLGVRGRAEATAYAVRAGLAAS</sequence>
<dbReference type="PRINTS" id="PR00364">
    <property type="entry name" value="DISEASERSIST"/>
</dbReference>
<dbReference type="InterPro" id="IPR058852">
    <property type="entry name" value="HTH_77"/>
</dbReference>
<dbReference type="InterPro" id="IPR016032">
    <property type="entry name" value="Sig_transdc_resp-reg_C-effctor"/>
</dbReference>
<accession>A0ABP5JHA3</accession>
<feature type="domain" description="HTH luxR-type" evidence="2">
    <location>
        <begin position="736"/>
        <end position="801"/>
    </location>
</feature>
<organism evidence="3 4">
    <name type="scientific">Nocardioides bigeumensis</name>
    <dbReference type="NCBI Taxonomy" id="433657"/>
    <lineage>
        <taxon>Bacteria</taxon>
        <taxon>Bacillati</taxon>
        <taxon>Actinomycetota</taxon>
        <taxon>Actinomycetes</taxon>
        <taxon>Propionibacteriales</taxon>
        <taxon>Nocardioidaceae</taxon>
        <taxon>Nocardioides</taxon>
    </lineage>
</organism>
<evidence type="ECO:0000313" key="3">
    <source>
        <dbReference type="EMBL" id="GAA2115312.1"/>
    </source>
</evidence>
<protein>
    <recommendedName>
        <fullName evidence="2">HTH luxR-type domain-containing protein</fullName>
    </recommendedName>
</protein>
<dbReference type="Proteomes" id="UP001500575">
    <property type="component" value="Unassembled WGS sequence"/>
</dbReference>
<reference evidence="4" key="1">
    <citation type="journal article" date="2019" name="Int. J. Syst. Evol. Microbiol.">
        <title>The Global Catalogue of Microorganisms (GCM) 10K type strain sequencing project: providing services to taxonomists for standard genome sequencing and annotation.</title>
        <authorList>
            <consortium name="The Broad Institute Genomics Platform"/>
            <consortium name="The Broad Institute Genome Sequencing Center for Infectious Disease"/>
            <person name="Wu L."/>
            <person name="Ma J."/>
        </authorList>
    </citation>
    <scope>NUCLEOTIDE SEQUENCE [LARGE SCALE GENOMIC DNA]</scope>
    <source>
        <strain evidence="4">JCM 16021</strain>
    </source>
</reference>
<evidence type="ECO:0000259" key="2">
    <source>
        <dbReference type="PROSITE" id="PS50043"/>
    </source>
</evidence>
<dbReference type="PROSITE" id="PS00622">
    <property type="entry name" value="HTH_LUXR_1"/>
    <property type="match status" value="1"/>
</dbReference>
<proteinExistence type="predicted"/>
<name>A0ABP5JHA3_9ACTN</name>
<dbReference type="InterPro" id="IPR036388">
    <property type="entry name" value="WH-like_DNA-bd_sf"/>
</dbReference>
<dbReference type="Gene3D" id="3.40.50.300">
    <property type="entry name" value="P-loop containing nucleotide triphosphate hydrolases"/>
    <property type="match status" value="1"/>
</dbReference>
<dbReference type="SMART" id="SM00421">
    <property type="entry name" value="HTH_LUXR"/>
    <property type="match status" value="1"/>
</dbReference>
<dbReference type="SUPFAM" id="SSF46894">
    <property type="entry name" value="C-terminal effector domain of the bipartite response regulators"/>
    <property type="match status" value="1"/>
</dbReference>
<dbReference type="PANTHER" id="PTHR47691:SF3">
    <property type="entry name" value="HTH-TYPE TRANSCRIPTIONAL REGULATOR RV0890C-RELATED"/>
    <property type="match status" value="1"/>
</dbReference>
<dbReference type="EMBL" id="BAAAQQ010000002">
    <property type="protein sequence ID" value="GAA2115312.1"/>
    <property type="molecule type" value="Genomic_DNA"/>
</dbReference>
<dbReference type="Gene3D" id="1.10.10.10">
    <property type="entry name" value="Winged helix-like DNA-binding domain superfamily/Winged helix DNA-binding domain"/>
    <property type="match status" value="1"/>
</dbReference>
<feature type="region of interest" description="Disordered" evidence="1">
    <location>
        <begin position="718"/>
        <end position="746"/>
    </location>
</feature>
<dbReference type="PROSITE" id="PS50043">
    <property type="entry name" value="HTH_LUXR_2"/>
    <property type="match status" value="1"/>
</dbReference>